<protein>
    <submittedName>
        <fullName evidence="2">Uncharacterized protein</fullName>
    </submittedName>
</protein>
<comment type="caution">
    <text evidence="2">The sequence shown here is derived from an EMBL/GenBank/DDBJ whole genome shotgun (WGS) entry which is preliminary data.</text>
</comment>
<gene>
    <name evidence="2" type="ORF">DFH94DRAFT_747477</name>
</gene>
<feature type="compositionally biased region" description="Polar residues" evidence="1">
    <location>
        <begin position="27"/>
        <end position="40"/>
    </location>
</feature>
<evidence type="ECO:0000313" key="3">
    <source>
        <dbReference type="Proteomes" id="UP000759537"/>
    </source>
</evidence>
<reference evidence="2" key="1">
    <citation type="submission" date="2019-10" db="EMBL/GenBank/DDBJ databases">
        <authorList>
            <consortium name="DOE Joint Genome Institute"/>
            <person name="Kuo A."/>
            <person name="Miyauchi S."/>
            <person name="Kiss E."/>
            <person name="Drula E."/>
            <person name="Kohler A."/>
            <person name="Sanchez-Garcia M."/>
            <person name="Andreopoulos B."/>
            <person name="Barry K.W."/>
            <person name="Bonito G."/>
            <person name="Buee M."/>
            <person name="Carver A."/>
            <person name="Chen C."/>
            <person name="Cichocki N."/>
            <person name="Clum A."/>
            <person name="Culley D."/>
            <person name="Crous P.W."/>
            <person name="Fauchery L."/>
            <person name="Girlanda M."/>
            <person name="Hayes R."/>
            <person name="Keri Z."/>
            <person name="LaButti K."/>
            <person name="Lipzen A."/>
            <person name="Lombard V."/>
            <person name="Magnuson J."/>
            <person name="Maillard F."/>
            <person name="Morin E."/>
            <person name="Murat C."/>
            <person name="Nolan M."/>
            <person name="Ohm R."/>
            <person name="Pangilinan J."/>
            <person name="Pereira M."/>
            <person name="Perotto S."/>
            <person name="Peter M."/>
            <person name="Riley R."/>
            <person name="Sitrit Y."/>
            <person name="Stielow B."/>
            <person name="Szollosi G."/>
            <person name="Zifcakova L."/>
            <person name="Stursova M."/>
            <person name="Spatafora J.W."/>
            <person name="Tedersoo L."/>
            <person name="Vaario L.-M."/>
            <person name="Yamada A."/>
            <person name="Yan M."/>
            <person name="Wang P."/>
            <person name="Xu J."/>
            <person name="Bruns T."/>
            <person name="Baldrian P."/>
            <person name="Vilgalys R."/>
            <person name="Henrissat B."/>
            <person name="Grigoriev I.V."/>
            <person name="Hibbett D."/>
            <person name="Nagy L.G."/>
            <person name="Martin F.M."/>
        </authorList>
    </citation>
    <scope>NUCLEOTIDE SEQUENCE</scope>
    <source>
        <strain evidence="2">Prilba</strain>
    </source>
</reference>
<evidence type="ECO:0000313" key="2">
    <source>
        <dbReference type="EMBL" id="KAF8479076.1"/>
    </source>
</evidence>
<dbReference type="EMBL" id="WHVB01000010">
    <property type="protein sequence ID" value="KAF8479076.1"/>
    <property type="molecule type" value="Genomic_DNA"/>
</dbReference>
<proteinExistence type="predicted"/>
<sequence>MKLNTGKSQSRRAGRQAPPPLILSRTRAMSSGPNKISRSPTRPEPDDDGEEWPVHGIVGEDVDVFGISRYSLYCCSHWQYRTELKPPVTRQAQALSFSHSTLRIDNHLRYTQNWTRPDGTNTTWMRDIEGDPAIIASWNEAMKNQRLEKAMETQSIDLNRAQVVEEKMAERLRKGWPTTSDGKPPSSKNSSKKRKRPSLSRVREASHAESSRSAASRKRRIPVAQDNDGETSTASDSDIDSVMLLGNYYVSAESFTMLTKQGNGTDSFRNPPLAATDELVPSRAEPSEVAAWKPVDVC</sequence>
<dbReference type="OrthoDB" id="308383at2759"/>
<feature type="compositionally biased region" description="Basic and acidic residues" evidence="1">
    <location>
        <begin position="201"/>
        <end position="210"/>
    </location>
</feature>
<feature type="region of interest" description="Disordered" evidence="1">
    <location>
        <begin position="170"/>
        <end position="236"/>
    </location>
</feature>
<dbReference type="Proteomes" id="UP000759537">
    <property type="component" value="Unassembled WGS sequence"/>
</dbReference>
<keyword evidence="3" id="KW-1185">Reference proteome</keyword>
<accession>A0A9P5T861</accession>
<reference evidence="2" key="2">
    <citation type="journal article" date="2020" name="Nat. Commun.">
        <title>Large-scale genome sequencing of mycorrhizal fungi provides insights into the early evolution of symbiotic traits.</title>
        <authorList>
            <person name="Miyauchi S."/>
            <person name="Kiss E."/>
            <person name="Kuo A."/>
            <person name="Drula E."/>
            <person name="Kohler A."/>
            <person name="Sanchez-Garcia M."/>
            <person name="Morin E."/>
            <person name="Andreopoulos B."/>
            <person name="Barry K.W."/>
            <person name="Bonito G."/>
            <person name="Buee M."/>
            <person name="Carver A."/>
            <person name="Chen C."/>
            <person name="Cichocki N."/>
            <person name="Clum A."/>
            <person name="Culley D."/>
            <person name="Crous P.W."/>
            <person name="Fauchery L."/>
            <person name="Girlanda M."/>
            <person name="Hayes R.D."/>
            <person name="Keri Z."/>
            <person name="LaButti K."/>
            <person name="Lipzen A."/>
            <person name="Lombard V."/>
            <person name="Magnuson J."/>
            <person name="Maillard F."/>
            <person name="Murat C."/>
            <person name="Nolan M."/>
            <person name="Ohm R.A."/>
            <person name="Pangilinan J."/>
            <person name="Pereira M.F."/>
            <person name="Perotto S."/>
            <person name="Peter M."/>
            <person name="Pfister S."/>
            <person name="Riley R."/>
            <person name="Sitrit Y."/>
            <person name="Stielow J.B."/>
            <person name="Szollosi G."/>
            <person name="Zifcakova L."/>
            <person name="Stursova M."/>
            <person name="Spatafora J.W."/>
            <person name="Tedersoo L."/>
            <person name="Vaario L.M."/>
            <person name="Yamada A."/>
            <person name="Yan M."/>
            <person name="Wang P."/>
            <person name="Xu J."/>
            <person name="Bruns T."/>
            <person name="Baldrian P."/>
            <person name="Vilgalys R."/>
            <person name="Dunand C."/>
            <person name="Henrissat B."/>
            <person name="Grigoriev I.V."/>
            <person name="Hibbett D."/>
            <person name="Nagy L.G."/>
            <person name="Martin F.M."/>
        </authorList>
    </citation>
    <scope>NUCLEOTIDE SEQUENCE</scope>
    <source>
        <strain evidence="2">Prilba</strain>
    </source>
</reference>
<dbReference type="AlphaFoldDB" id="A0A9P5T861"/>
<feature type="region of interest" description="Disordered" evidence="1">
    <location>
        <begin position="1"/>
        <end position="52"/>
    </location>
</feature>
<name>A0A9P5T861_9AGAM</name>
<organism evidence="2 3">
    <name type="scientific">Russula ochroleuca</name>
    <dbReference type="NCBI Taxonomy" id="152965"/>
    <lineage>
        <taxon>Eukaryota</taxon>
        <taxon>Fungi</taxon>
        <taxon>Dikarya</taxon>
        <taxon>Basidiomycota</taxon>
        <taxon>Agaricomycotina</taxon>
        <taxon>Agaricomycetes</taxon>
        <taxon>Russulales</taxon>
        <taxon>Russulaceae</taxon>
        <taxon>Russula</taxon>
    </lineage>
</organism>
<evidence type="ECO:0000256" key="1">
    <source>
        <dbReference type="SAM" id="MobiDB-lite"/>
    </source>
</evidence>